<evidence type="ECO:0000256" key="8">
    <source>
        <dbReference type="PIRSR" id="PIRSR000071-1"/>
    </source>
</evidence>
<name>A0ABD8A8H9_9EURY</name>
<dbReference type="Pfam" id="PF00301">
    <property type="entry name" value="Rubredoxin"/>
    <property type="match status" value="1"/>
</dbReference>
<dbReference type="AlphaFoldDB" id="A0ABD8A8H9"/>
<dbReference type="InterPro" id="IPR050526">
    <property type="entry name" value="Rubredoxin_ET"/>
</dbReference>
<evidence type="ECO:0000256" key="4">
    <source>
        <dbReference type="ARBA" id="ARBA00022723"/>
    </source>
</evidence>
<dbReference type="PROSITE" id="PS50903">
    <property type="entry name" value="RUBREDOXIN_LIKE"/>
    <property type="match status" value="1"/>
</dbReference>
<evidence type="ECO:0000256" key="1">
    <source>
        <dbReference type="ARBA" id="ARBA00002360"/>
    </source>
</evidence>
<dbReference type="PANTHER" id="PTHR47627">
    <property type="entry name" value="RUBREDOXIN"/>
    <property type="match status" value="1"/>
</dbReference>
<keyword evidence="4 7" id="KW-0479">Metal-binding</keyword>
<protein>
    <recommendedName>
        <fullName evidence="7">Rubredoxin</fullName>
    </recommendedName>
</protein>
<evidence type="ECO:0000313" key="11">
    <source>
        <dbReference type="Proteomes" id="UP001626603"/>
    </source>
</evidence>
<keyword evidence="5 7" id="KW-0249">Electron transport</keyword>
<sequence length="66" mass="7489">MARWVCSVCDYEYNEEAGDPAAGIPPGTLFEDLPDDWRCPRCTVGKGAFVRVDEEEEVKTDEEDYL</sequence>
<feature type="binding site" evidence="8">
    <location>
        <position position="39"/>
    </location>
    <ligand>
        <name>Fe cation</name>
        <dbReference type="ChEBI" id="CHEBI:24875"/>
    </ligand>
</feature>
<evidence type="ECO:0000256" key="7">
    <source>
        <dbReference type="PIRNR" id="PIRNR000071"/>
    </source>
</evidence>
<keyword evidence="6 7" id="KW-0408">Iron</keyword>
<dbReference type="EMBL" id="CP137641">
    <property type="protein sequence ID" value="WOX55833.1"/>
    <property type="molecule type" value="Genomic_DNA"/>
</dbReference>
<evidence type="ECO:0000256" key="5">
    <source>
        <dbReference type="ARBA" id="ARBA00022982"/>
    </source>
</evidence>
<dbReference type="InterPro" id="IPR024934">
    <property type="entry name" value="Rubredoxin-like_dom"/>
</dbReference>
<dbReference type="PIRSF" id="PIRSF000071">
    <property type="entry name" value="Rubredoxin"/>
    <property type="match status" value="1"/>
</dbReference>
<dbReference type="GO" id="GO:0046872">
    <property type="term" value="F:metal ion binding"/>
    <property type="evidence" value="ECO:0007669"/>
    <property type="project" value="UniProtKB-KW"/>
</dbReference>
<keyword evidence="11" id="KW-1185">Reference proteome</keyword>
<feature type="binding site" evidence="8">
    <location>
        <position position="6"/>
    </location>
    <ligand>
        <name>Fe cation</name>
        <dbReference type="ChEBI" id="CHEBI:24875"/>
    </ligand>
</feature>
<comment type="cofactor">
    <cofactor evidence="7 8">
        <name>Fe(3+)</name>
        <dbReference type="ChEBI" id="CHEBI:29034"/>
    </cofactor>
    <text evidence="7 8">Binds 1 Fe(3+) ion per subunit.</text>
</comment>
<organism evidence="10 11">
    <name type="scientific">Methanoculleus palmolei</name>
    <dbReference type="NCBI Taxonomy" id="72612"/>
    <lineage>
        <taxon>Archaea</taxon>
        <taxon>Methanobacteriati</taxon>
        <taxon>Methanobacteriota</taxon>
        <taxon>Stenosarchaea group</taxon>
        <taxon>Methanomicrobia</taxon>
        <taxon>Methanomicrobiales</taxon>
        <taxon>Methanomicrobiaceae</taxon>
        <taxon>Methanoculleus</taxon>
    </lineage>
</organism>
<dbReference type="SUPFAM" id="SSF57802">
    <property type="entry name" value="Rubredoxin-like"/>
    <property type="match status" value="1"/>
</dbReference>
<gene>
    <name evidence="10" type="ORF">R6Y95_00510</name>
</gene>
<dbReference type="FunFam" id="2.20.28.10:FF:000001">
    <property type="entry name" value="Rubredoxin"/>
    <property type="match status" value="1"/>
</dbReference>
<dbReference type="PANTHER" id="PTHR47627:SF1">
    <property type="entry name" value="RUBREDOXIN-1-RELATED"/>
    <property type="match status" value="1"/>
</dbReference>
<evidence type="ECO:0000256" key="3">
    <source>
        <dbReference type="ARBA" id="ARBA00022448"/>
    </source>
</evidence>
<evidence type="ECO:0000256" key="2">
    <source>
        <dbReference type="ARBA" id="ARBA00005337"/>
    </source>
</evidence>
<comment type="similarity">
    <text evidence="2 7">Belongs to the rubredoxin family.</text>
</comment>
<keyword evidence="3 7" id="KW-0813">Transport</keyword>
<reference evidence="10 11" key="1">
    <citation type="submission" date="2023-10" db="EMBL/GenBank/DDBJ databases">
        <title>The complete genome sequence of Methanoculleus palmolei DSM 4273.</title>
        <authorList>
            <person name="Lai S.-J."/>
            <person name="You Y.-T."/>
            <person name="Chen S.-C."/>
        </authorList>
    </citation>
    <scope>NUCLEOTIDE SEQUENCE [LARGE SCALE GENOMIC DNA]</scope>
    <source>
        <strain evidence="10 11">DSM 4273</strain>
    </source>
</reference>
<feature type="binding site" evidence="8">
    <location>
        <position position="9"/>
    </location>
    <ligand>
        <name>Fe cation</name>
        <dbReference type="ChEBI" id="CHEBI:24875"/>
    </ligand>
</feature>
<dbReference type="Gene3D" id="2.20.28.10">
    <property type="match status" value="1"/>
</dbReference>
<accession>A0ABD8A8H9</accession>
<dbReference type="Proteomes" id="UP001626603">
    <property type="component" value="Chromosome"/>
</dbReference>
<comment type="function">
    <text evidence="1 7">Rubredoxin is a small nonheme, iron protein lacking acid-labile sulfide. Its single Fe, chelated to 4 Cys, functions as an electron acceptor and may also stabilize the conformation of the molecule.</text>
</comment>
<feature type="domain" description="Rubredoxin-like" evidence="9">
    <location>
        <begin position="1"/>
        <end position="52"/>
    </location>
</feature>
<dbReference type="PRINTS" id="PR00163">
    <property type="entry name" value="RUBREDOXIN"/>
</dbReference>
<evidence type="ECO:0000259" key="9">
    <source>
        <dbReference type="PROSITE" id="PS50903"/>
    </source>
</evidence>
<proteinExistence type="inferred from homology"/>
<dbReference type="CDD" id="cd00730">
    <property type="entry name" value="rubredoxin"/>
    <property type="match status" value="1"/>
</dbReference>
<dbReference type="InterPro" id="IPR024935">
    <property type="entry name" value="Rubredoxin_dom"/>
</dbReference>
<evidence type="ECO:0000256" key="6">
    <source>
        <dbReference type="ARBA" id="ARBA00023004"/>
    </source>
</evidence>
<feature type="binding site" evidence="8">
    <location>
        <position position="42"/>
    </location>
    <ligand>
        <name>Fe cation</name>
        <dbReference type="ChEBI" id="CHEBI:24875"/>
    </ligand>
</feature>
<evidence type="ECO:0000313" key="10">
    <source>
        <dbReference type="EMBL" id="WOX55833.1"/>
    </source>
</evidence>
<dbReference type="InterPro" id="IPR024922">
    <property type="entry name" value="Rubredoxin"/>
</dbReference>